<evidence type="ECO:0000313" key="2">
    <source>
        <dbReference type="EMBL" id="CCC90318.1"/>
    </source>
</evidence>
<protein>
    <recommendedName>
        <fullName evidence="3">Secreted protein</fullName>
    </recommendedName>
</protein>
<gene>
    <name evidence="2" type="ORF">TCIL3000_5_20</name>
</gene>
<feature type="signal peptide" evidence="1">
    <location>
        <begin position="1"/>
        <end position="16"/>
    </location>
</feature>
<dbReference type="AlphaFoldDB" id="G0UMB2"/>
<keyword evidence="1" id="KW-0732">Signal</keyword>
<proteinExistence type="predicted"/>
<organism evidence="2">
    <name type="scientific">Trypanosoma congolense (strain IL3000)</name>
    <dbReference type="NCBI Taxonomy" id="1068625"/>
    <lineage>
        <taxon>Eukaryota</taxon>
        <taxon>Discoba</taxon>
        <taxon>Euglenozoa</taxon>
        <taxon>Kinetoplastea</taxon>
        <taxon>Metakinetoplastina</taxon>
        <taxon>Trypanosomatida</taxon>
        <taxon>Trypanosomatidae</taxon>
        <taxon>Trypanosoma</taxon>
        <taxon>Nannomonas</taxon>
    </lineage>
</organism>
<name>G0UMB2_TRYCI</name>
<evidence type="ECO:0000256" key="1">
    <source>
        <dbReference type="SAM" id="SignalP"/>
    </source>
</evidence>
<reference evidence="2" key="1">
    <citation type="journal article" date="2012" name="Proc. Natl. Acad. Sci. U.S.A.">
        <title>Antigenic diversity is generated by distinct evolutionary mechanisms in African trypanosome species.</title>
        <authorList>
            <person name="Jackson A.P."/>
            <person name="Berry A."/>
            <person name="Aslett M."/>
            <person name="Allison H.C."/>
            <person name="Burton P."/>
            <person name="Vavrova-Anderson J."/>
            <person name="Brown R."/>
            <person name="Browne H."/>
            <person name="Corton N."/>
            <person name="Hauser H."/>
            <person name="Gamble J."/>
            <person name="Gilderthorp R."/>
            <person name="Marcello L."/>
            <person name="McQuillan J."/>
            <person name="Otto T.D."/>
            <person name="Quail M.A."/>
            <person name="Sanders M.J."/>
            <person name="van Tonder A."/>
            <person name="Ginger M.L."/>
            <person name="Field M.C."/>
            <person name="Barry J.D."/>
            <person name="Hertz-Fowler C."/>
            <person name="Berriman M."/>
        </authorList>
    </citation>
    <scope>NUCLEOTIDE SEQUENCE</scope>
    <source>
        <strain evidence="2">IL3000</strain>
    </source>
</reference>
<accession>G0UMB2</accession>
<evidence type="ECO:0008006" key="3">
    <source>
        <dbReference type="Google" id="ProtNLM"/>
    </source>
</evidence>
<feature type="chain" id="PRO_5003410633" description="Secreted protein" evidence="1">
    <location>
        <begin position="17"/>
        <end position="132"/>
    </location>
</feature>
<dbReference type="EMBL" id="HE575318">
    <property type="protein sequence ID" value="CCC90318.1"/>
    <property type="molecule type" value="Genomic_DNA"/>
</dbReference>
<sequence>MFQCFLASSFFIALVAEKNAGGKRCQGCCGLRGFPQSLVCVCVAVVVQRACALKCASSLPPVFLFSKSGKLLFFLYRPLKHRKAVCMQLGGWRGKKEGGGGRMISTFPFLPSAPFRFFPSPTPRRYCFRVLF</sequence>